<keyword evidence="2" id="KW-1185">Reference proteome</keyword>
<name>A0AC61NR24_9BACT</name>
<dbReference type="EMBL" id="CP081303">
    <property type="protein sequence ID" value="QZE14259.1"/>
    <property type="molecule type" value="Genomic_DNA"/>
</dbReference>
<dbReference type="Proteomes" id="UP000826212">
    <property type="component" value="Chromosome"/>
</dbReference>
<proteinExistence type="predicted"/>
<evidence type="ECO:0000313" key="1">
    <source>
        <dbReference type="EMBL" id="QZE14259.1"/>
    </source>
</evidence>
<protein>
    <submittedName>
        <fullName evidence="1">Uncharacterized protein</fullName>
    </submittedName>
</protein>
<sequence length="379" mass="43543">MRRLVFMFVITLVITSCSNTRNIKFEEEVIRNGKIVKEVVDIDFVTYEGGIESQFLNNITCTQLNGLNFRGGTLNGVEMIDKVVPYDLLAKDIKPGTPTYYTMVTAYHFIKASRYYAKLISDFQTIDHKKYKWDKDIHVSIAENMPMANNNSRFIFSKKLPVSPSSIYHKVGHRFEKYLKQSNNIVYKQNRYIGIGMMEYFTCSLNNSPKIFEGTMPEIMVRDISKNYLFPIDSDKCSLYTGIMYLKTAYSDVYNDENSSMRKYIDIVLKSEKALKNNIDTHSAACYISHPLWSIRESIGAEKADKLIMHAWILLGKECSVNSTFYTPSKGEKTRENIEWYTVLHALTTADKMDNQGKNIELIRSCFATSNLPVGKVAK</sequence>
<reference evidence="1" key="1">
    <citation type="submission" date="2021-08" db="EMBL/GenBank/DDBJ databases">
        <title>Novel anaerobic bacterium isolated from sea squirt in East Sea, Republic of Korea.</title>
        <authorList>
            <person name="Nguyen T.H."/>
            <person name="Li Z."/>
            <person name="Lee Y.-J."/>
            <person name="Ko J."/>
            <person name="Kim S.-G."/>
        </authorList>
    </citation>
    <scope>NUCLEOTIDE SEQUENCE</scope>
    <source>
        <strain evidence="1">KCTC 25031</strain>
    </source>
</reference>
<accession>A0AC61NR24</accession>
<organism evidence="1 2">
    <name type="scientific">Halosquirtibacter laminarini</name>
    <dbReference type="NCBI Taxonomy" id="3374600"/>
    <lineage>
        <taxon>Bacteria</taxon>
        <taxon>Pseudomonadati</taxon>
        <taxon>Bacteroidota</taxon>
        <taxon>Bacteroidia</taxon>
        <taxon>Marinilabiliales</taxon>
        <taxon>Prolixibacteraceae</taxon>
        <taxon>Halosquirtibacter</taxon>
    </lineage>
</organism>
<gene>
    <name evidence="1" type="ORF">K4L44_17380</name>
</gene>
<evidence type="ECO:0000313" key="2">
    <source>
        <dbReference type="Proteomes" id="UP000826212"/>
    </source>
</evidence>